<evidence type="ECO:0000259" key="1">
    <source>
        <dbReference type="Pfam" id="PF01522"/>
    </source>
</evidence>
<feature type="domain" description="NodB homology" evidence="1">
    <location>
        <begin position="57"/>
        <end position="186"/>
    </location>
</feature>
<keyword evidence="3" id="KW-1185">Reference proteome</keyword>
<evidence type="ECO:0000313" key="3">
    <source>
        <dbReference type="Proteomes" id="UP000559010"/>
    </source>
</evidence>
<protein>
    <submittedName>
        <fullName evidence="2">Polysaccharide deacetylase family protein</fullName>
    </submittedName>
</protein>
<reference evidence="2 3" key="1">
    <citation type="submission" date="2020-04" db="EMBL/GenBank/DDBJ databases">
        <title>Flammeovirgaceae bacterium KN852 isolated from deep sea.</title>
        <authorList>
            <person name="Zhang D.-C."/>
        </authorList>
    </citation>
    <scope>NUCLEOTIDE SEQUENCE [LARGE SCALE GENOMIC DNA]</scope>
    <source>
        <strain evidence="2 3">KN852</strain>
    </source>
</reference>
<dbReference type="Pfam" id="PF01522">
    <property type="entry name" value="Polysacc_deac_1"/>
    <property type="match status" value="1"/>
</dbReference>
<sequence length="336" mass="39308">MENKGVFTISLDFELIWGGFEKWNLAKLQKYFMVTRKIIPDYLKLFEDHETHVTWATVGLLFADGIDQAQEYFPTELPSYRSLNLSAYNYIKQNTIRKSENEDPFHFAQSLVKLIEKVPGQEMATHTFSHYYCNEPGQTPGQFRADLQAHKAIAHTLGIELKSLVFPRNQFNETYLTICKEEGITSVRSNPVDWFWNIDTHNEPKIKRLVRGLDAFFPIGKKSSYKLDSIDVSSKPYLLPASRLLRAWSPKEAKLNRFKIDKIKKEMTVAAKYNEVYHLWWHPHNFGHFPDENLRDLKEILEHFKFLKKEYGMTSFTMNETSRLLDKVNNLAIADS</sequence>
<dbReference type="SUPFAM" id="SSF88713">
    <property type="entry name" value="Glycoside hydrolase/deacetylase"/>
    <property type="match status" value="1"/>
</dbReference>
<dbReference type="InterPro" id="IPR002509">
    <property type="entry name" value="NODB_dom"/>
</dbReference>
<dbReference type="RefSeq" id="WP_169679184.1">
    <property type="nucleotide sequence ID" value="NZ_JABBNU010000003.1"/>
</dbReference>
<evidence type="ECO:0000313" key="2">
    <source>
        <dbReference type="EMBL" id="NMM48036.1"/>
    </source>
</evidence>
<dbReference type="AlphaFoldDB" id="A0A848IWI4"/>
<name>A0A848IWI4_9BACT</name>
<proteinExistence type="predicted"/>
<dbReference type="InterPro" id="IPR011330">
    <property type="entry name" value="Glyco_hydro/deAcase_b/a-brl"/>
</dbReference>
<dbReference type="GO" id="GO:0016810">
    <property type="term" value="F:hydrolase activity, acting on carbon-nitrogen (but not peptide) bonds"/>
    <property type="evidence" value="ECO:0007669"/>
    <property type="project" value="InterPro"/>
</dbReference>
<accession>A0A848IWI4</accession>
<dbReference type="GO" id="GO:0005975">
    <property type="term" value="P:carbohydrate metabolic process"/>
    <property type="evidence" value="ECO:0007669"/>
    <property type="project" value="InterPro"/>
</dbReference>
<comment type="caution">
    <text evidence="2">The sequence shown here is derived from an EMBL/GenBank/DDBJ whole genome shotgun (WGS) entry which is preliminary data.</text>
</comment>
<organism evidence="2 3">
    <name type="scientific">Marinigracilibium pacificum</name>
    <dbReference type="NCBI Taxonomy" id="2729599"/>
    <lineage>
        <taxon>Bacteria</taxon>
        <taxon>Pseudomonadati</taxon>
        <taxon>Bacteroidota</taxon>
        <taxon>Cytophagia</taxon>
        <taxon>Cytophagales</taxon>
        <taxon>Flammeovirgaceae</taxon>
        <taxon>Marinigracilibium</taxon>
    </lineage>
</organism>
<dbReference type="CDD" id="cd10929">
    <property type="entry name" value="CE4_u5"/>
    <property type="match status" value="1"/>
</dbReference>
<dbReference type="EMBL" id="JABBNU010000003">
    <property type="protein sequence ID" value="NMM48036.1"/>
    <property type="molecule type" value="Genomic_DNA"/>
</dbReference>
<gene>
    <name evidence="2" type="ORF">HH304_06470</name>
</gene>
<dbReference type="Gene3D" id="3.20.20.370">
    <property type="entry name" value="Glycoside hydrolase/deacetylase"/>
    <property type="match status" value="1"/>
</dbReference>
<dbReference type="Proteomes" id="UP000559010">
    <property type="component" value="Unassembled WGS sequence"/>
</dbReference>